<keyword evidence="3" id="KW-1185">Reference proteome</keyword>
<dbReference type="EMBL" id="CANHGI010000001">
    <property type="protein sequence ID" value="CAI5439125.1"/>
    <property type="molecule type" value="Genomic_DNA"/>
</dbReference>
<dbReference type="Proteomes" id="UP001152747">
    <property type="component" value="Unassembled WGS sequence"/>
</dbReference>
<comment type="caution">
    <text evidence="2">The sequence shown here is derived from an EMBL/GenBank/DDBJ whole genome shotgun (WGS) entry which is preliminary data.</text>
</comment>
<feature type="transmembrane region" description="Helical" evidence="1">
    <location>
        <begin position="20"/>
        <end position="37"/>
    </location>
</feature>
<sequence>MEIVEVSTGVQHQEPTSEDVYLALFVMILCVLALFAIHKRKTICGFQTRNELIYRYFVQYHCEDFEIEPYIEVL</sequence>
<keyword evidence="1" id="KW-1133">Transmembrane helix</keyword>
<keyword evidence="1" id="KW-0472">Membrane</keyword>
<evidence type="ECO:0000256" key="1">
    <source>
        <dbReference type="SAM" id="Phobius"/>
    </source>
</evidence>
<protein>
    <submittedName>
        <fullName evidence="2">Uncharacterized protein</fullName>
    </submittedName>
</protein>
<name>A0A9P1I3S3_9PELO</name>
<gene>
    <name evidence="2" type="ORF">CAMP_LOCUS1762</name>
</gene>
<proteinExistence type="predicted"/>
<organism evidence="2 3">
    <name type="scientific">Caenorhabditis angaria</name>
    <dbReference type="NCBI Taxonomy" id="860376"/>
    <lineage>
        <taxon>Eukaryota</taxon>
        <taxon>Metazoa</taxon>
        <taxon>Ecdysozoa</taxon>
        <taxon>Nematoda</taxon>
        <taxon>Chromadorea</taxon>
        <taxon>Rhabditida</taxon>
        <taxon>Rhabditina</taxon>
        <taxon>Rhabditomorpha</taxon>
        <taxon>Rhabditoidea</taxon>
        <taxon>Rhabditidae</taxon>
        <taxon>Peloderinae</taxon>
        <taxon>Caenorhabditis</taxon>
    </lineage>
</organism>
<keyword evidence="1" id="KW-0812">Transmembrane</keyword>
<evidence type="ECO:0000313" key="2">
    <source>
        <dbReference type="EMBL" id="CAI5439125.1"/>
    </source>
</evidence>
<reference evidence="2" key="1">
    <citation type="submission" date="2022-11" db="EMBL/GenBank/DDBJ databases">
        <authorList>
            <person name="Kikuchi T."/>
        </authorList>
    </citation>
    <scope>NUCLEOTIDE SEQUENCE</scope>
    <source>
        <strain evidence="2">PS1010</strain>
    </source>
</reference>
<accession>A0A9P1I3S3</accession>
<evidence type="ECO:0000313" key="3">
    <source>
        <dbReference type="Proteomes" id="UP001152747"/>
    </source>
</evidence>
<dbReference type="AlphaFoldDB" id="A0A9P1I3S3"/>